<dbReference type="PROSITE" id="PS51257">
    <property type="entry name" value="PROKAR_LIPOPROTEIN"/>
    <property type="match status" value="1"/>
</dbReference>
<proteinExistence type="predicted"/>
<dbReference type="InterPro" id="IPR014044">
    <property type="entry name" value="CAP_dom"/>
</dbReference>
<dbReference type="Proteomes" id="UP001221411">
    <property type="component" value="Unassembled WGS sequence"/>
</dbReference>
<dbReference type="Gene3D" id="3.40.33.10">
    <property type="entry name" value="CAP"/>
    <property type="match status" value="1"/>
</dbReference>
<sequence>MKNISLSLLLVMGSLTVIGCGGPMEAEDEYADDSADEIGGALGEALETTAADDENAKALPQDADTADLVAWCDDVVTWDQAWLDYEAQVLTLVNQRRAAGASCGGVAYAPAPPLVAEERLRCAARKHSKDMGVKNFFSHTGSNGSTPWARIKSAGYTYKMAAENIAAGYATPAAVVNGWMASTGHCKNIMNASLKQIGVGYYQGTTGYKKYWTQDFGTP</sequence>
<dbReference type="InterPro" id="IPR035940">
    <property type="entry name" value="CAP_sf"/>
</dbReference>
<name>A0ABT5F6E4_9BACT</name>
<dbReference type="Pfam" id="PF00188">
    <property type="entry name" value="CAP"/>
    <property type="match status" value="1"/>
</dbReference>
<keyword evidence="3" id="KW-1185">Reference proteome</keyword>
<dbReference type="PANTHER" id="PTHR31157">
    <property type="entry name" value="SCP DOMAIN-CONTAINING PROTEIN"/>
    <property type="match status" value="1"/>
</dbReference>
<evidence type="ECO:0000313" key="2">
    <source>
        <dbReference type="EMBL" id="MDC0748707.1"/>
    </source>
</evidence>
<evidence type="ECO:0000259" key="1">
    <source>
        <dbReference type="Pfam" id="PF00188"/>
    </source>
</evidence>
<dbReference type="EMBL" id="JAQNDO010000001">
    <property type="protein sequence ID" value="MDC0748707.1"/>
    <property type="molecule type" value="Genomic_DNA"/>
</dbReference>
<dbReference type="CDD" id="cd05379">
    <property type="entry name" value="CAP_bacterial"/>
    <property type="match status" value="1"/>
</dbReference>
<dbReference type="PANTHER" id="PTHR31157:SF1">
    <property type="entry name" value="SCP DOMAIN-CONTAINING PROTEIN"/>
    <property type="match status" value="1"/>
</dbReference>
<protein>
    <submittedName>
        <fullName evidence="2">CAP domain-containing protein</fullName>
    </submittedName>
</protein>
<feature type="domain" description="SCP" evidence="1">
    <location>
        <begin position="90"/>
        <end position="216"/>
    </location>
</feature>
<dbReference type="RefSeq" id="WP_271927750.1">
    <property type="nucleotide sequence ID" value="NZ_JAQNDO010000001.1"/>
</dbReference>
<dbReference type="SUPFAM" id="SSF55797">
    <property type="entry name" value="PR-1-like"/>
    <property type="match status" value="1"/>
</dbReference>
<reference evidence="2 3" key="1">
    <citation type="submission" date="2022-11" db="EMBL/GenBank/DDBJ databases">
        <title>Minimal conservation of predation-associated metabolite biosynthetic gene clusters underscores biosynthetic potential of Myxococcota including descriptions for ten novel species: Archangium lansinium sp. nov., Myxococcus landrumus sp. nov., Nannocystis bai.</title>
        <authorList>
            <person name="Ahearne A."/>
            <person name="Stevens C."/>
            <person name="Dowd S."/>
        </authorList>
    </citation>
    <scope>NUCLEOTIDE SEQUENCE [LARGE SCALE GENOMIC DNA]</scope>
    <source>
        <strain evidence="2 3">RJM3</strain>
    </source>
</reference>
<evidence type="ECO:0000313" key="3">
    <source>
        <dbReference type="Proteomes" id="UP001221411"/>
    </source>
</evidence>
<comment type="caution">
    <text evidence="2">The sequence shown here is derived from an EMBL/GenBank/DDBJ whole genome shotgun (WGS) entry which is preliminary data.</text>
</comment>
<gene>
    <name evidence="2" type="ORF">POL67_45685</name>
</gene>
<organism evidence="2 3">
    <name type="scientific">Polyangium mundeleinium</name>
    <dbReference type="NCBI Taxonomy" id="2995306"/>
    <lineage>
        <taxon>Bacteria</taxon>
        <taxon>Pseudomonadati</taxon>
        <taxon>Myxococcota</taxon>
        <taxon>Polyangia</taxon>
        <taxon>Polyangiales</taxon>
        <taxon>Polyangiaceae</taxon>
        <taxon>Polyangium</taxon>
    </lineage>
</organism>
<accession>A0ABT5F6E4</accession>